<dbReference type="InterPro" id="IPR012670">
    <property type="entry name" value="T3SS_YscI/HrpB"/>
</dbReference>
<dbReference type="EMBL" id="LAQU01000001">
    <property type="protein sequence ID" value="KKB65217.1"/>
    <property type="molecule type" value="Genomic_DNA"/>
</dbReference>
<name>A0A0F5K6Q6_9BURK</name>
<dbReference type="PATRIC" id="fig|28092.6.peg.191"/>
<keyword evidence="2" id="KW-1185">Reference proteome</keyword>
<proteinExistence type="predicted"/>
<evidence type="ECO:0000313" key="2">
    <source>
        <dbReference type="Proteomes" id="UP000033618"/>
    </source>
</evidence>
<gene>
    <name evidence="1" type="ORF">WM40_00840</name>
</gene>
<dbReference type="STRING" id="28092.WM40_00840"/>
<accession>A0A0F5K6Q6</accession>
<dbReference type="AlphaFoldDB" id="A0A0F5K6Q6"/>
<protein>
    <recommendedName>
        <fullName evidence="3">Type III secretion protein</fullName>
    </recommendedName>
</protein>
<organism evidence="1 2">
    <name type="scientific">Robbsia andropogonis</name>
    <dbReference type="NCBI Taxonomy" id="28092"/>
    <lineage>
        <taxon>Bacteria</taxon>
        <taxon>Pseudomonadati</taxon>
        <taxon>Pseudomonadota</taxon>
        <taxon>Betaproteobacteria</taxon>
        <taxon>Burkholderiales</taxon>
        <taxon>Burkholderiaceae</taxon>
        <taxon>Robbsia</taxon>
    </lineage>
</organism>
<comment type="caution">
    <text evidence="1">The sequence shown here is derived from an EMBL/GenBank/DDBJ whole genome shotgun (WGS) entry which is preliminary data.</text>
</comment>
<dbReference type="GO" id="GO:0030254">
    <property type="term" value="P:protein secretion by the type III secretion system"/>
    <property type="evidence" value="ECO:0007669"/>
    <property type="project" value="InterPro"/>
</dbReference>
<dbReference type="RefSeq" id="WP_046151872.1">
    <property type="nucleotide sequence ID" value="NZ_CADFGU010000001.1"/>
</dbReference>
<reference evidence="1 2" key="1">
    <citation type="submission" date="2015-03" db="EMBL/GenBank/DDBJ databases">
        <title>Draft Genome Sequence of Burkholderia andropogonis type strain ICMP2807, isolated from Sorghum bicolor.</title>
        <authorList>
            <person name="Lopes-Santos L."/>
            <person name="Castro D.B."/>
            <person name="Ottoboni L.M."/>
            <person name="Park D."/>
            <person name="Weirc B.S."/>
            <person name="Destefano S.A."/>
        </authorList>
    </citation>
    <scope>NUCLEOTIDE SEQUENCE [LARGE SCALE GENOMIC DNA]</scope>
    <source>
        <strain evidence="1 2">ICMP2807</strain>
    </source>
</reference>
<evidence type="ECO:0000313" key="1">
    <source>
        <dbReference type="EMBL" id="KKB65217.1"/>
    </source>
</evidence>
<dbReference type="Pfam" id="PF17001">
    <property type="entry name" value="T3SS_basalb_I"/>
    <property type="match status" value="1"/>
</dbReference>
<dbReference type="Proteomes" id="UP000033618">
    <property type="component" value="Unassembled WGS sequence"/>
</dbReference>
<evidence type="ECO:0008006" key="3">
    <source>
        <dbReference type="Google" id="ProtNLM"/>
    </source>
</evidence>
<sequence>MLEALAQNAAGIPAGAGSGGGVRGAADPAAVARFNAALQGEPLPRSISDGALQADGQPVPALVAPTSSTTASRFANDVKGALRGVSQSWHEVMHNVAATDDMSLATLTRLQMTTLGATFQIDLATKLISKPPQIIDQLVKTQ</sequence>